<dbReference type="RefSeq" id="WP_311333846.1">
    <property type="nucleotide sequence ID" value="NZ_JAVRHZ010000009.1"/>
</dbReference>
<accession>A0ABU2YI20</accession>
<feature type="domain" description="DUF4136" evidence="1">
    <location>
        <begin position="3"/>
        <end position="140"/>
    </location>
</feature>
<proteinExistence type="predicted"/>
<dbReference type="EMBL" id="JAVRHZ010000009">
    <property type="protein sequence ID" value="MDT0556900.1"/>
    <property type="molecule type" value="Genomic_DNA"/>
</dbReference>
<evidence type="ECO:0000313" key="2">
    <source>
        <dbReference type="EMBL" id="MDT0556900.1"/>
    </source>
</evidence>
<gene>
    <name evidence="2" type="ORF">RM538_12850</name>
</gene>
<comment type="caution">
    <text evidence="2">The sequence shown here is derived from an EMBL/GenBank/DDBJ whole genome shotgun (WGS) entry which is preliminary data.</text>
</comment>
<dbReference type="InterPro" id="IPR025411">
    <property type="entry name" value="DUF4136"/>
</dbReference>
<name>A0ABU2YI20_9FLAO</name>
<keyword evidence="3" id="KW-1185">Reference proteome</keyword>
<reference evidence="2 3" key="1">
    <citation type="submission" date="2023-09" db="EMBL/GenBank/DDBJ databases">
        <authorList>
            <person name="Rey-Velasco X."/>
        </authorList>
    </citation>
    <scope>NUCLEOTIDE SEQUENCE [LARGE SCALE GENOMIC DNA]</scope>
    <source>
        <strain evidence="2 3">W242</strain>
    </source>
</reference>
<evidence type="ECO:0000313" key="3">
    <source>
        <dbReference type="Proteomes" id="UP001254488"/>
    </source>
</evidence>
<dbReference type="Gene3D" id="3.30.160.670">
    <property type="match status" value="1"/>
</dbReference>
<organism evidence="2 3">
    <name type="scientific">Patiriisocius hiemis</name>
    <dbReference type="NCBI Taxonomy" id="3075604"/>
    <lineage>
        <taxon>Bacteria</taxon>
        <taxon>Pseudomonadati</taxon>
        <taxon>Bacteroidota</taxon>
        <taxon>Flavobacteriia</taxon>
        <taxon>Flavobacteriales</taxon>
        <taxon>Flavobacteriaceae</taxon>
        <taxon>Patiriisocius</taxon>
    </lineage>
</organism>
<sequence>MKEDVDYSQYKTYNFYPTLKTGLTEEESKLIVQIIEINMLKAKYKKSKNPDLYINFFAEELNYIGNSNNFIPIGSINDDVDKSIPIKNVKVNQNLIVDFIDVDSDKLIWSSNIDGIYEKTITPKEKFKYYKNYLEKTVEKFTASSK</sequence>
<dbReference type="Pfam" id="PF13590">
    <property type="entry name" value="DUF4136"/>
    <property type="match status" value="1"/>
</dbReference>
<evidence type="ECO:0000259" key="1">
    <source>
        <dbReference type="Pfam" id="PF13590"/>
    </source>
</evidence>
<dbReference type="Proteomes" id="UP001254488">
    <property type="component" value="Unassembled WGS sequence"/>
</dbReference>
<protein>
    <submittedName>
        <fullName evidence="2">DUF4136 domain-containing protein</fullName>
    </submittedName>
</protein>